<accession>A0A2U1MKH5</accession>
<dbReference type="GO" id="GO:0006952">
    <property type="term" value="P:defense response"/>
    <property type="evidence" value="ECO:0007669"/>
    <property type="project" value="UniProtKB-ARBA"/>
</dbReference>
<dbReference type="Pfam" id="PF00560">
    <property type="entry name" value="LRR_1"/>
    <property type="match status" value="5"/>
</dbReference>
<dbReference type="EMBL" id="PKPP01005023">
    <property type="protein sequence ID" value="PWA61765.1"/>
    <property type="molecule type" value="Genomic_DNA"/>
</dbReference>
<evidence type="ECO:0000256" key="5">
    <source>
        <dbReference type="ARBA" id="ARBA00022692"/>
    </source>
</evidence>
<dbReference type="GO" id="GO:0005886">
    <property type="term" value="C:plasma membrane"/>
    <property type="evidence" value="ECO:0007669"/>
    <property type="project" value="UniProtKB-SubCell"/>
</dbReference>
<dbReference type="STRING" id="35608.A0A2U1MKH5"/>
<keyword evidence="4" id="KW-0433">Leucine-rich repeat</keyword>
<dbReference type="AlphaFoldDB" id="A0A2U1MKH5"/>
<evidence type="ECO:0000313" key="11">
    <source>
        <dbReference type="EMBL" id="PWA61765.1"/>
    </source>
</evidence>
<dbReference type="InterPro" id="IPR032675">
    <property type="entry name" value="LRR_dom_sf"/>
</dbReference>
<sequence length="308" mass="34207">MMNMNWLSRLRMLHHLDLSGVDLSKAINWLQVIGTFSSLTELHLSNCWLLHISPHVSTLNITSLSLLDLSLNNFNSSFPQWVFSITSLVSLDLTQYHFHGPVPRSNTDSIGNLTSLQLLHMAGNDFMNSSSVLKGFSSVASNLISLDVSSCGISSSVLDSLHNLTSLVSLDLSYNQLTKTIPKSLCNFCNLRDVVFSYNDFLNISLTYLLQRFFKCKTSVLESLDLSSLGLSGQLPSQIEKVAQLEHLYLFNNSISGTIPDSLGRLSFLRTLNLRKNLIYGHIPFSIGQSTSLEVLYLSDNQLNGSLP</sequence>
<keyword evidence="10" id="KW-0325">Glycoprotein</keyword>
<comment type="similarity">
    <text evidence="2">Belongs to the RLP family.</text>
</comment>
<evidence type="ECO:0000256" key="4">
    <source>
        <dbReference type="ARBA" id="ARBA00022614"/>
    </source>
</evidence>
<dbReference type="OrthoDB" id="1745076at2759"/>
<evidence type="ECO:0000256" key="9">
    <source>
        <dbReference type="ARBA" id="ARBA00023136"/>
    </source>
</evidence>
<keyword evidence="12" id="KW-1185">Reference proteome</keyword>
<name>A0A2U1MKH5_ARTAN</name>
<reference evidence="11 12" key="1">
    <citation type="journal article" date="2018" name="Mol. Plant">
        <title>The genome of Artemisia annua provides insight into the evolution of Asteraceae family and artemisinin biosynthesis.</title>
        <authorList>
            <person name="Shen Q."/>
            <person name="Zhang L."/>
            <person name="Liao Z."/>
            <person name="Wang S."/>
            <person name="Yan T."/>
            <person name="Shi P."/>
            <person name="Liu M."/>
            <person name="Fu X."/>
            <person name="Pan Q."/>
            <person name="Wang Y."/>
            <person name="Lv Z."/>
            <person name="Lu X."/>
            <person name="Zhang F."/>
            <person name="Jiang W."/>
            <person name="Ma Y."/>
            <person name="Chen M."/>
            <person name="Hao X."/>
            <person name="Li L."/>
            <person name="Tang Y."/>
            <person name="Lv G."/>
            <person name="Zhou Y."/>
            <person name="Sun X."/>
            <person name="Brodelius P.E."/>
            <person name="Rose J.K.C."/>
            <person name="Tang K."/>
        </authorList>
    </citation>
    <scope>NUCLEOTIDE SEQUENCE [LARGE SCALE GENOMIC DNA]</scope>
    <source>
        <strain evidence="12">cv. Huhao1</strain>
        <tissue evidence="11">Leaf</tissue>
    </source>
</reference>
<dbReference type="FunFam" id="3.80.10.10:FF:000041">
    <property type="entry name" value="LRR receptor-like serine/threonine-protein kinase ERECTA"/>
    <property type="match status" value="1"/>
</dbReference>
<dbReference type="InterPro" id="IPR003591">
    <property type="entry name" value="Leu-rich_rpt_typical-subtyp"/>
</dbReference>
<comment type="caution">
    <text evidence="11">The sequence shown here is derived from an EMBL/GenBank/DDBJ whole genome shotgun (WGS) entry which is preliminary data.</text>
</comment>
<keyword evidence="5" id="KW-0812">Transmembrane</keyword>
<comment type="subcellular location">
    <subcellularLocation>
        <location evidence="1">Cell membrane</location>
        <topology evidence="1">Single-pass type I membrane protein</topology>
    </subcellularLocation>
</comment>
<keyword evidence="6" id="KW-0732">Signal</keyword>
<gene>
    <name evidence="11" type="ORF">CTI12_AA366090</name>
</gene>
<dbReference type="InterPro" id="IPR001611">
    <property type="entry name" value="Leu-rich_rpt"/>
</dbReference>
<organism evidence="11 12">
    <name type="scientific">Artemisia annua</name>
    <name type="common">Sweet wormwood</name>
    <dbReference type="NCBI Taxonomy" id="35608"/>
    <lineage>
        <taxon>Eukaryota</taxon>
        <taxon>Viridiplantae</taxon>
        <taxon>Streptophyta</taxon>
        <taxon>Embryophyta</taxon>
        <taxon>Tracheophyta</taxon>
        <taxon>Spermatophyta</taxon>
        <taxon>Magnoliopsida</taxon>
        <taxon>eudicotyledons</taxon>
        <taxon>Gunneridae</taxon>
        <taxon>Pentapetalae</taxon>
        <taxon>asterids</taxon>
        <taxon>campanulids</taxon>
        <taxon>Asterales</taxon>
        <taxon>Asteraceae</taxon>
        <taxon>Asteroideae</taxon>
        <taxon>Anthemideae</taxon>
        <taxon>Artemisiinae</taxon>
        <taxon>Artemisia</taxon>
    </lineage>
</organism>
<protein>
    <submittedName>
        <fullName evidence="11">Leucine-rich repeat protein</fullName>
    </submittedName>
</protein>
<dbReference type="Proteomes" id="UP000245207">
    <property type="component" value="Unassembled WGS sequence"/>
</dbReference>
<evidence type="ECO:0000256" key="3">
    <source>
        <dbReference type="ARBA" id="ARBA00022475"/>
    </source>
</evidence>
<evidence type="ECO:0000256" key="10">
    <source>
        <dbReference type="ARBA" id="ARBA00023180"/>
    </source>
</evidence>
<keyword evidence="7" id="KW-0677">Repeat</keyword>
<keyword evidence="3" id="KW-1003">Cell membrane</keyword>
<evidence type="ECO:0000256" key="1">
    <source>
        <dbReference type="ARBA" id="ARBA00004251"/>
    </source>
</evidence>
<evidence type="ECO:0000256" key="7">
    <source>
        <dbReference type="ARBA" id="ARBA00022737"/>
    </source>
</evidence>
<keyword evidence="8" id="KW-1133">Transmembrane helix</keyword>
<dbReference type="PANTHER" id="PTHR48063:SF99">
    <property type="entry name" value="LEUCINE-RICH REPEAT-CONTAINING, PLANT-TYPE, LEUCINE-RICH REPEAT DOMAIN SUPERFAMILY"/>
    <property type="match status" value="1"/>
</dbReference>
<dbReference type="SUPFAM" id="SSF52047">
    <property type="entry name" value="RNI-like"/>
    <property type="match status" value="1"/>
</dbReference>
<dbReference type="Gene3D" id="3.80.10.10">
    <property type="entry name" value="Ribonuclease Inhibitor"/>
    <property type="match status" value="1"/>
</dbReference>
<evidence type="ECO:0000256" key="8">
    <source>
        <dbReference type="ARBA" id="ARBA00022989"/>
    </source>
</evidence>
<dbReference type="InterPro" id="IPR046956">
    <property type="entry name" value="RLP23-like"/>
</dbReference>
<evidence type="ECO:0000313" key="12">
    <source>
        <dbReference type="Proteomes" id="UP000245207"/>
    </source>
</evidence>
<dbReference type="SMART" id="SM00369">
    <property type="entry name" value="LRR_TYP"/>
    <property type="match status" value="4"/>
</dbReference>
<dbReference type="PANTHER" id="PTHR48063">
    <property type="entry name" value="LRR RECEPTOR-LIKE KINASE"/>
    <property type="match status" value="1"/>
</dbReference>
<evidence type="ECO:0000256" key="6">
    <source>
        <dbReference type="ARBA" id="ARBA00022729"/>
    </source>
</evidence>
<dbReference type="GO" id="GO:0051707">
    <property type="term" value="P:response to other organism"/>
    <property type="evidence" value="ECO:0007669"/>
    <property type="project" value="UniProtKB-ARBA"/>
</dbReference>
<keyword evidence="9" id="KW-0472">Membrane</keyword>
<proteinExistence type="inferred from homology"/>
<evidence type="ECO:0000256" key="2">
    <source>
        <dbReference type="ARBA" id="ARBA00009592"/>
    </source>
</evidence>